<sequence>MELPSWTTLKAKTQLEALETLPTISVAQTRRSDAMELTLIRRLELQMLTEVNSIKNSQLKKGKITKNTFDHIGDHINHSKNIN</sequence>
<dbReference type="InParanoid" id="M1BM40"/>
<accession>M1BM40</accession>
<evidence type="ECO:0000313" key="1">
    <source>
        <dbReference type="EnsemblPlants" id="PGSC0003DMT400048222"/>
    </source>
</evidence>
<proteinExistence type="predicted"/>
<evidence type="ECO:0000313" key="2">
    <source>
        <dbReference type="Proteomes" id="UP000011115"/>
    </source>
</evidence>
<name>M1BM40_SOLTU</name>
<reference evidence="1" key="2">
    <citation type="submission" date="2015-06" db="UniProtKB">
        <authorList>
            <consortium name="EnsemblPlants"/>
        </authorList>
    </citation>
    <scope>IDENTIFICATION</scope>
    <source>
        <strain evidence="1">DM1-3 516 R44</strain>
    </source>
</reference>
<dbReference type="Proteomes" id="UP000011115">
    <property type="component" value="Unassembled WGS sequence"/>
</dbReference>
<organism evidence="1 2">
    <name type="scientific">Solanum tuberosum</name>
    <name type="common">Potato</name>
    <dbReference type="NCBI Taxonomy" id="4113"/>
    <lineage>
        <taxon>Eukaryota</taxon>
        <taxon>Viridiplantae</taxon>
        <taxon>Streptophyta</taxon>
        <taxon>Embryophyta</taxon>
        <taxon>Tracheophyta</taxon>
        <taxon>Spermatophyta</taxon>
        <taxon>Magnoliopsida</taxon>
        <taxon>eudicotyledons</taxon>
        <taxon>Gunneridae</taxon>
        <taxon>Pentapetalae</taxon>
        <taxon>asterids</taxon>
        <taxon>lamiids</taxon>
        <taxon>Solanales</taxon>
        <taxon>Solanaceae</taxon>
        <taxon>Solanoideae</taxon>
        <taxon>Solaneae</taxon>
        <taxon>Solanum</taxon>
    </lineage>
</organism>
<dbReference type="AlphaFoldDB" id="M1BM40"/>
<dbReference type="HOGENOM" id="CLU_2547011_0_0_1"/>
<protein>
    <submittedName>
        <fullName evidence="1">Uncharacterized protein</fullName>
    </submittedName>
</protein>
<dbReference type="PaxDb" id="4113-PGSC0003DMT400048222"/>
<keyword evidence="2" id="KW-1185">Reference proteome</keyword>
<dbReference type="EnsemblPlants" id="PGSC0003DMT400048222">
    <property type="protein sequence ID" value="PGSC0003DMT400048222"/>
    <property type="gene ID" value="PGSC0003DMG400018732"/>
</dbReference>
<reference evidence="2" key="1">
    <citation type="journal article" date="2011" name="Nature">
        <title>Genome sequence and analysis of the tuber crop potato.</title>
        <authorList>
            <consortium name="The Potato Genome Sequencing Consortium"/>
        </authorList>
    </citation>
    <scope>NUCLEOTIDE SEQUENCE [LARGE SCALE GENOMIC DNA]</scope>
    <source>
        <strain evidence="2">cv. DM1-3 516 R44</strain>
    </source>
</reference>
<dbReference type="Gramene" id="PGSC0003DMT400048222">
    <property type="protein sequence ID" value="PGSC0003DMT400048222"/>
    <property type="gene ID" value="PGSC0003DMG400018732"/>
</dbReference>